<dbReference type="NCBIfam" id="TIGR00157">
    <property type="entry name" value="ribosome small subunit-dependent GTPase A"/>
    <property type="match status" value="1"/>
</dbReference>
<evidence type="ECO:0000256" key="10">
    <source>
        <dbReference type="HAMAP-Rule" id="MF_01820"/>
    </source>
</evidence>
<comment type="caution">
    <text evidence="13">The sequence shown here is derived from an EMBL/GenBank/DDBJ whole genome shotgun (WGS) entry which is preliminary data.</text>
</comment>
<gene>
    <name evidence="10 13" type="primary">rsgA</name>
    <name evidence="13" type="ORF">LQ318_02060</name>
</gene>
<dbReference type="Gene3D" id="1.10.40.50">
    <property type="entry name" value="Probable gtpase engc, domain 3"/>
    <property type="match status" value="1"/>
</dbReference>
<evidence type="ECO:0000256" key="5">
    <source>
        <dbReference type="ARBA" id="ARBA00022741"/>
    </source>
</evidence>
<dbReference type="HAMAP" id="MF_01820">
    <property type="entry name" value="GTPase_RsgA"/>
    <property type="match status" value="1"/>
</dbReference>
<dbReference type="SUPFAM" id="SSF50249">
    <property type="entry name" value="Nucleic acid-binding proteins"/>
    <property type="match status" value="1"/>
</dbReference>
<feature type="binding site" evidence="10">
    <location>
        <position position="272"/>
    </location>
    <ligand>
        <name>Zn(2+)</name>
        <dbReference type="ChEBI" id="CHEBI:29105"/>
    </ligand>
</feature>
<dbReference type="InterPro" id="IPR004881">
    <property type="entry name" value="Ribosome_biogen_GTPase_RsgA"/>
</dbReference>
<comment type="cofactor">
    <cofactor evidence="10">
        <name>Zn(2+)</name>
        <dbReference type="ChEBI" id="CHEBI:29105"/>
    </cofactor>
    <text evidence="10">Binds 1 zinc ion per subunit.</text>
</comment>
<protein>
    <recommendedName>
        <fullName evidence="10">Small ribosomal subunit biogenesis GTPase RsgA</fullName>
        <ecNumber evidence="10">3.6.1.-</ecNumber>
    </recommendedName>
</protein>
<dbReference type="EC" id="3.6.1.-" evidence="10"/>
<dbReference type="InterPro" id="IPR012340">
    <property type="entry name" value="NA-bd_OB-fold"/>
</dbReference>
<comment type="function">
    <text evidence="10">One of several proteins that assist in the late maturation steps of the functional core of the 30S ribosomal subunit. Helps release RbfA from mature subunits. May play a role in the assembly of ribosomal proteins into the subunit. Circularly permuted GTPase that catalyzes slow GTP hydrolysis, GTPase activity is stimulated by the 30S ribosomal subunit.</text>
</comment>
<dbReference type="Proteomes" id="UP001207337">
    <property type="component" value="Unassembled WGS sequence"/>
</dbReference>
<dbReference type="CDD" id="cd01854">
    <property type="entry name" value="YjeQ_EngC"/>
    <property type="match status" value="1"/>
</dbReference>
<evidence type="ECO:0000256" key="9">
    <source>
        <dbReference type="ARBA" id="ARBA00023134"/>
    </source>
</evidence>
<dbReference type="PROSITE" id="PS51721">
    <property type="entry name" value="G_CP"/>
    <property type="match status" value="1"/>
</dbReference>
<keyword evidence="7 10" id="KW-0862">Zinc</keyword>
<feature type="binding site" evidence="10">
    <location>
        <position position="267"/>
    </location>
    <ligand>
        <name>Zn(2+)</name>
        <dbReference type="ChEBI" id="CHEBI:29105"/>
    </ligand>
</feature>
<keyword evidence="5 10" id="KW-0547">Nucleotide-binding</keyword>
<keyword evidence="1 10" id="KW-0963">Cytoplasm</keyword>
<dbReference type="EMBL" id="JAJNDC010000001">
    <property type="protein sequence ID" value="MCW9711676.1"/>
    <property type="molecule type" value="Genomic_DNA"/>
</dbReference>
<sequence>MTHRGRIVQSTGQWYEVAYAQGDDSQTISCRLPGRFRLEDHKLTNPIAVGDYVHFSRNDDGSGSIEEIEDRQNYLIRESTHHKEGNQILVSNIDCAYVVQSIKKPNIKRGFLDRFLVTCEAYQIPARIILNKMDLAEDKDKPHIDNLAELYDSLGYNVLLTSIKDEESLERLKEDLQDKTSVFVGPSGVGKTSLLNHIEPSINHKVGAVSDYNEKGVHTTTFAKLLPLQLGGYLVDTPGLREFGLVNIEPWELSLFFPEMLEFRQQCKFNNCTHSHEPGCGVMEAFEEGHIHPDRYDSYLNILDSLEND</sequence>
<keyword evidence="4 10" id="KW-0699">rRNA-binding</keyword>
<evidence type="ECO:0000313" key="14">
    <source>
        <dbReference type="Proteomes" id="UP001207337"/>
    </source>
</evidence>
<evidence type="ECO:0000313" key="13">
    <source>
        <dbReference type="EMBL" id="MCW9711676.1"/>
    </source>
</evidence>
<feature type="binding site" evidence="10">
    <location>
        <position position="280"/>
    </location>
    <ligand>
        <name>Zn(2+)</name>
        <dbReference type="ChEBI" id="CHEBI:29105"/>
    </ligand>
</feature>
<reference evidence="13 14" key="1">
    <citation type="submission" date="2021-11" db="EMBL/GenBank/DDBJ databases">
        <title>Aliifidinibius sp. nov., a new bacterium isolated from saline soil.</title>
        <authorList>
            <person name="Galisteo C."/>
            <person name="De La Haba R."/>
            <person name="Sanchez-Porro C."/>
            <person name="Ventosa A."/>
        </authorList>
    </citation>
    <scope>NUCLEOTIDE SEQUENCE [LARGE SCALE GENOMIC DNA]</scope>
    <source>
        <strain evidence="13 14">KACC 190600</strain>
    </source>
</reference>
<evidence type="ECO:0000256" key="7">
    <source>
        <dbReference type="ARBA" id="ARBA00022833"/>
    </source>
</evidence>
<dbReference type="RefSeq" id="WP_265787089.1">
    <property type="nucleotide sequence ID" value="NZ_BAABRS010000001.1"/>
</dbReference>
<dbReference type="InterPro" id="IPR030378">
    <property type="entry name" value="G_CP_dom"/>
</dbReference>
<dbReference type="Gene3D" id="3.40.50.300">
    <property type="entry name" value="P-loop containing nucleotide triphosphate hydrolases"/>
    <property type="match status" value="1"/>
</dbReference>
<evidence type="ECO:0000259" key="12">
    <source>
        <dbReference type="PROSITE" id="PS51721"/>
    </source>
</evidence>
<comment type="subunit">
    <text evidence="10">Monomer. Associates with 30S ribosomal subunit, binds 16S rRNA.</text>
</comment>
<dbReference type="Pfam" id="PF03193">
    <property type="entry name" value="RsgA_GTPase"/>
    <property type="match status" value="1"/>
</dbReference>
<proteinExistence type="inferred from homology"/>
<dbReference type="Gene3D" id="2.40.50.140">
    <property type="entry name" value="Nucleic acid-binding proteins"/>
    <property type="match status" value="1"/>
</dbReference>
<comment type="subcellular location">
    <subcellularLocation>
        <location evidence="10">Cytoplasm</location>
    </subcellularLocation>
</comment>
<evidence type="ECO:0000256" key="4">
    <source>
        <dbReference type="ARBA" id="ARBA00022730"/>
    </source>
</evidence>
<dbReference type="PANTHER" id="PTHR32120:SF11">
    <property type="entry name" value="SMALL RIBOSOMAL SUBUNIT BIOGENESIS GTPASE RSGA 1, MITOCHONDRIAL-RELATED"/>
    <property type="match status" value="1"/>
</dbReference>
<feature type="binding site" evidence="10">
    <location>
        <begin position="131"/>
        <end position="134"/>
    </location>
    <ligand>
        <name>GTP</name>
        <dbReference type="ChEBI" id="CHEBI:37565"/>
    </ligand>
</feature>
<dbReference type="InterPro" id="IPR010914">
    <property type="entry name" value="RsgA_GTPase_dom"/>
</dbReference>
<evidence type="ECO:0000256" key="2">
    <source>
        <dbReference type="ARBA" id="ARBA00022517"/>
    </source>
</evidence>
<keyword evidence="9 10" id="KW-0342">GTP-binding</keyword>
<dbReference type="InterPro" id="IPR027417">
    <property type="entry name" value="P-loop_NTPase"/>
</dbReference>
<feature type="binding site" evidence="10">
    <location>
        <begin position="185"/>
        <end position="193"/>
    </location>
    <ligand>
        <name>GTP</name>
        <dbReference type="ChEBI" id="CHEBI:37565"/>
    </ligand>
</feature>
<evidence type="ECO:0000256" key="8">
    <source>
        <dbReference type="ARBA" id="ARBA00022884"/>
    </source>
</evidence>
<evidence type="ECO:0000256" key="3">
    <source>
        <dbReference type="ARBA" id="ARBA00022723"/>
    </source>
</evidence>
<dbReference type="PROSITE" id="PS50936">
    <property type="entry name" value="ENGC_GTPASE"/>
    <property type="match status" value="1"/>
</dbReference>
<evidence type="ECO:0000259" key="11">
    <source>
        <dbReference type="PROSITE" id="PS50936"/>
    </source>
</evidence>
<dbReference type="Pfam" id="PF16745">
    <property type="entry name" value="RsgA_N"/>
    <property type="match status" value="1"/>
</dbReference>
<keyword evidence="8 10" id="KW-0694">RNA-binding</keyword>
<evidence type="ECO:0000256" key="1">
    <source>
        <dbReference type="ARBA" id="ARBA00022490"/>
    </source>
</evidence>
<keyword evidence="14" id="KW-1185">Reference proteome</keyword>
<keyword evidence="3 10" id="KW-0479">Metal-binding</keyword>
<dbReference type="InterPro" id="IPR031944">
    <property type="entry name" value="RsgA_N"/>
</dbReference>
<keyword evidence="6 10" id="KW-0378">Hydrolase</keyword>
<organism evidence="13 14">
    <name type="scientific">Fodinibius salicampi</name>
    <dbReference type="NCBI Taxonomy" id="1920655"/>
    <lineage>
        <taxon>Bacteria</taxon>
        <taxon>Pseudomonadati</taxon>
        <taxon>Balneolota</taxon>
        <taxon>Balneolia</taxon>
        <taxon>Balneolales</taxon>
        <taxon>Balneolaceae</taxon>
        <taxon>Fodinibius</taxon>
    </lineage>
</organism>
<dbReference type="SUPFAM" id="SSF52540">
    <property type="entry name" value="P-loop containing nucleoside triphosphate hydrolases"/>
    <property type="match status" value="1"/>
</dbReference>
<dbReference type="PANTHER" id="PTHR32120">
    <property type="entry name" value="SMALL RIBOSOMAL SUBUNIT BIOGENESIS GTPASE RSGA"/>
    <property type="match status" value="1"/>
</dbReference>
<keyword evidence="2 10" id="KW-0690">Ribosome biogenesis</keyword>
<feature type="domain" description="EngC GTPase" evidence="11">
    <location>
        <begin position="91"/>
        <end position="241"/>
    </location>
</feature>
<feature type="domain" description="CP-type G" evidence="12">
    <location>
        <begin position="82"/>
        <end position="243"/>
    </location>
</feature>
<accession>A0ABT3PV31</accession>
<feature type="binding site" evidence="10">
    <location>
        <position position="274"/>
    </location>
    <ligand>
        <name>Zn(2+)</name>
        <dbReference type="ChEBI" id="CHEBI:29105"/>
    </ligand>
</feature>
<comment type="similarity">
    <text evidence="10">Belongs to the TRAFAC class YlqF/YawG GTPase family. RsgA subfamily.</text>
</comment>
<evidence type="ECO:0000256" key="6">
    <source>
        <dbReference type="ARBA" id="ARBA00022801"/>
    </source>
</evidence>
<dbReference type="CDD" id="cd04466">
    <property type="entry name" value="S1_YloQ_GTPase"/>
    <property type="match status" value="1"/>
</dbReference>
<name>A0ABT3PV31_9BACT</name>